<keyword evidence="7" id="KW-1133">Transmembrane helix</keyword>
<keyword evidence="11" id="KW-1185">Reference proteome</keyword>
<proteinExistence type="predicted"/>
<dbReference type="CDD" id="cd00082">
    <property type="entry name" value="HisKA"/>
    <property type="match status" value="1"/>
</dbReference>
<feature type="domain" description="PAC" evidence="9">
    <location>
        <begin position="795"/>
        <end position="845"/>
    </location>
</feature>
<dbReference type="RefSeq" id="WP_128533350.1">
    <property type="nucleotide sequence ID" value="NZ_SBIW01000003.1"/>
</dbReference>
<dbReference type="InterPro" id="IPR003661">
    <property type="entry name" value="HisK_dim/P_dom"/>
</dbReference>
<comment type="caution">
    <text evidence="10">The sequence shown here is derived from an EMBL/GenBank/DDBJ whole genome shotgun (WGS) entry which is preliminary data.</text>
</comment>
<evidence type="ECO:0000256" key="6">
    <source>
        <dbReference type="SAM" id="Coils"/>
    </source>
</evidence>
<dbReference type="InterPro" id="IPR000014">
    <property type="entry name" value="PAS"/>
</dbReference>
<organism evidence="10 11">
    <name type="scientific">Mucilaginibacter gilvus</name>
    <dbReference type="NCBI Taxonomy" id="2305909"/>
    <lineage>
        <taxon>Bacteria</taxon>
        <taxon>Pseudomonadati</taxon>
        <taxon>Bacteroidota</taxon>
        <taxon>Sphingobacteriia</taxon>
        <taxon>Sphingobacteriales</taxon>
        <taxon>Sphingobacteriaceae</taxon>
        <taxon>Mucilaginibacter</taxon>
    </lineage>
</organism>
<dbReference type="AlphaFoldDB" id="A0A3S3V2B3"/>
<reference evidence="10 11" key="1">
    <citation type="submission" date="2019-01" db="EMBL/GenBank/DDBJ databases">
        <title>Mucilaginibacter antarcticum sp. nov., isolated from antarctic soil.</title>
        <authorList>
            <person name="Yan Y.-Q."/>
            <person name="Du Z.-J."/>
        </authorList>
    </citation>
    <scope>NUCLEOTIDE SEQUENCE [LARGE SCALE GENOMIC DNA]</scope>
    <source>
        <strain evidence="10 11">F01003</strain>
    </source>
</reference>
<dbReference type="InterPro" id="IPR013656">
    <property type="entry name" value="PAS_4"/>
</dbReference>
<dbReference type="SUPFAM" id="SSF47384">
    <property type="entry name" value="Homodimeric domain of signal transducing histidine kinase"/>
    <property type="match status" value="1"/>
</dbReference>
<feature type="coiled-coil region" evidence="6">
    <location>
        <begin position="959"/>
        <end position="993"/>
    </location>
</feature>
<evidence type="ECO:0000256" key="7">
    <source>
        <dbReference type="SAM" id="Phobius"/>
    </source>
</evidence>
<keyword evidence="3" id="KW-0597">Phosphoprotein</keyword>
<dbReference type="InterPro" id="IPR052162">
    <property type="entry name" value="Sensor_kinase/Photoreceptor"/>
</dbReference>
<evidence type="ECO:0000256" key="1">
    <source>
        <dbReference type="ARBA" id="ARBA00000085"/>
    </source>
</evidence>
<evidence type="ECO:0000256" key="5">
    <source>
        <dbReference type="ARBA" id="ARBA00022777"/>
    </source>
</evidence>
<dbReference type="PANTHER" id="PTHR43304:SF1">
    <property type="entry name" value="PAC DOMAIN-CONTAINING PROTEIN"/>
    <property type="match status" value="1"/>
</dbReference>
<gene>
    <name evidence="10" type="ORF">EPL05_07600</name>
</gene>
<dbReference type="SUPFAM" id="SSF55781">
    <property type="entry name" value="GAF domain-like"/>
    <property type="match status" value="1"/>
</dbReference>
<evidence type="ECO:0000313" key="11">
    <source>
        <dbReference type="Proteomes" id="UP000286701"/>
    </source>
</evidence>
<dbReference type="SMART" id="SM00086">
    <property type="entry name" value="PAC"/>
    <property type="match status" value="4"/>
</dbReference>
<dbReference type="Gene3D" id="3.30.450.40">
    <property type="match status" value="1"/>
</dbReference>
<keyword evidence="4" id="KW-0808">Transferase</keyword>
<dbReference type="SMART" id="SM00091">
    <property type="entry name" value="PAS"/>
    <property type="match status" value="4"/>
</dbReference>
<feature type="domain" description="PAS" evidence="8">
    <location>
        <begin position="993"/>
        <end position="1046"/>
    </location>
</feature>
<name>A0A3S3V2B3_9SPHI</name>
<dbReference type="InterPro" id="IPR013655">
    <property type="entry name" value="PAS_fold_3"/>
</dbReference>
<protein>
    <recommendedName>
        <fullName evidence="2">histidine kinase</fullName>
        <ecNumber evidence="2">2.7.13.3</ecNumber>
    </recommendedName>
</protein>
<feature type="domain" description="PAC" evidence="9">
    <location>
        <begin position="675"/>
        <end position="727"/>
    </location>
</feature>
<dbReference type="CDD" id="cd00130">
    <property type="entry name" value="PAS"/>
    <property type="match status" value="3"/>
</dbReference>
<dbReference type="Gene3D" id="3.30.450.20">
    <property type="entry name" value="PAS domain"/>
    <property type="match status" value="4"/>
</dbReference>
<keyword evidence="7" id="KW-0812">Transmembrane</keyword>
<feature type="domain" description="PAS" evidence="8">
    <location>
        <begin position="597"/>
        <end position="671"/>
    </location>
</feature>
<dbReference type="PROSITE" id="PS50113">
    <property type="entry name" value="PAC"/>
    <property type="match status" value="3"/>
</dbReference>
<dbReference type="InterPro" id="IPR029016">
    <property type="entry name" value="GAF-like_dom_sf"/>
</dbReference>
<feature type="transmembrane region" description="Helical" evidence="7">
    <location>
        <begin position="6"/>
        <end position="25"/>
    </location>
</feature>
<dbReference type="Pfam" id="PF08448">
    <property type="entry name" value="PAS_4"/>
    <property type="match status" value="1"/>
</dbReference>
<feature type="domain" description="PAC" evidence="9">
    <location>
        <begin position="919"/>
        <end position="971"/>
    </location>
</feature>
<dbReference type="InterPro" id="IPR001610">
    <property type="entry name" value="PAC"/>
</dbReference>
<keyword evidence="5" id="KW-0418">Kinase</keyword>
<dbReference type="PROSITE" id="PS50112">
    <property type="entry name" value="PAS"/>
    <property type="match status" value="3"/>
</dbReference>
<dbReference type="Pfam" id="PF08447">
    <property type="entry name" value="PAS_3"/>
    <property type="match status" value="2"/>
</dbReference>
<dbReference type="SMART" id="SM00065">
    <property type="entry name" value="GAF"/>
    <property type="match status" value="1"/>
</dbReference>
<dbReference type="PANTHER" id="PTHR43304">
    <property type="entry name" value="PHYTOCHROME-LIKE PROTEIN CPH1"/>
    <property type="match status" value="1"/>
</dbReference>
<dbReference type="InterPro" id="IPR003018">
    <property type="entry name" value="GAF"/>
</dbReference>
<dbReference type="OrthoDB" id="9759607at2"/>
<evidence type="ECO:0000256" key="2">
    <source>
        <dbReference type="ARBA" id="ARBA00012438"/>
    </source>
</evidence>
<evidence type="ECO:0000259" key="9">
    <source>
        <dbReference type="PROSITE" id="PS50113"/>
    </source>
</evidence>
<keyword evidence="6" id="KW-0175">Coiled coil</keyword>
<dbReference type="InterPro" id="IPR035965">
    <property type="entry name" value="PAS-like_dom_sf"/>
</dbReference>
<dbReference type="InterPro" id="IPR036097">
    <property type="entry name" value="HisK_dim/P_sf"/>
</dbReference>
<dbReference type="Gene3D" id="1.10.287.130">
    <property type="match status" value="1"/>
</dbReference>
<dbReference type="Pfam" id="PF13426">
    <property type="entry name" value="PAS_9"/>
    <property type="match status" value="1"/>
</dbReference>
<evidence type="ECO:0000256" key="3">
    <source>
        <dbReference type="ARBA" id="ARBA00022553"/>
    </source>
</evidence>
<sequence>MYKLPSLVFAIVFLGMVVLTQFLTYQQYKISKAKQKNELEHEAAATKDRFRNILFSDVAAANTLAIIYKQYGVPARFDSIARQILSNSPYAQALQITENGIVKNVYPDAVYKGTIGSNVNADPVRRVEEARAVDRKDIYFAGPRRLRFGDTGILGKVPIIINNKVKAVATVLTRLAVIQKELEQVRVDKKKFAYQLLKIQNKVIAPFPLSYTKPARESEYIDIEIPEGDWLLRISYSEGYVADRFPFELSGMGILLSLAAGLMAYRKMREPYKLKQIINVKTTQINKTNIELNLLNQINDVILAEHDIHQLYSRVCSCIVESGGYSLAWICHKPNADDANQTVVPLVAIGATEYLKDAKIVLDDPEQSNGPTAIALLTGKTVVNNDVAHSTYFGQFVKDANLFGIQSSASLHLNLGGDKSGALGIYSAKANAFDEEEVSTLKRLAANLSIAVQNINIRKEKEDSQHQLHERVKELTTIYKVNQILQQEHVDTDTLLQQIVEVLPPGWQYPEVCEAKILFDGKEYKTQGYRDSINRQKADFNLLDGRKGSIEVIYTANMPPEAEGLFLKEERSLINSIAEAIEVYFDEDSQQAELVESENRFRGAFEDSAIGMGITSIEENSMGRWIKVNRSLYEMLGYTEEELLSLTFMDVTHPEDLAKDLAAQGSILQERSETYRLEKRYIHKDGSIVWINLNVSLITDMDKRPLYLVAQVENITEKIESQYKFQNLVENFIVGVYIIQNDKIVYVNPRVIEDMGYSEEEIINETFEKFIYPDDIGVVRENIKQRVDNEITSTSRYETRIVKKNGQPIWFEILGGATLYRGQPALIGTMVNITDRKAVYDELKRSEANLKSMFETTDVSYMLFDTKYNIIAINKHMKDIYFHAAGMELRAGGNMADSLLPDRRENALARYDRVIQTNQSEDYEISYTKDGVSHYFIANVKPVHDGKKVIGLCISGIDITERRNALEQLKKLNKNLQQQAEELAVSNADLELSKKMYSELFNLSPLPAWVADINNFRFLDVNNAAVQHYGYTREEFLSMSLDVIRPVEEIPDMLRAVSERANQKDGTYSRILTHKKRNGELMSVEIQVAPIKYLGIKANIAIATDITEIQNYIKAIESQNTRLREISWIQSHIVRAPLSRIMGLIPMLKDFSNTAEEQKEILDYLLISANELDETIKTITDKSKIEDFQSLKSDNGGK</sequence>
<keyword evidence="7" id="KW-0472">Membrane</keyword>
<accession>A0A3S3V2B3</accession>
<dbReference type="Pfam" id="PF13185">
    <property type="entry name" value="GAF_2"/>
    <property type="match status" value="1"/>
</dbReference>
<evidence type="ECO:0000313" key="10">
    <source>
        <dbReference type="EMBL" id="RWY53915.1"/>
    </source>
</evidence>
<feature type="domain" description="PAS" evidence="8">
    <location>
        <begin position="741"/>
        <end position="790"/>
    </location>
</feature>
<dbReference type="EC" id="2.7.13.3" evidence="2"/>
<comment type="catalytic activity">
    <reaction evidence="1">
        <text>ATP + protein L-histidine = ADP + protein N-phospho-L-histidine.</text>
        <dbReference type="EC" id="2.7.13.3"/>
    </reaction>
</comment>
<dbReference type="InterPro" id="IPR000700">
    <property type="entry name" value="PAS-assoc_C"/>
</dbReference>
<dbReference type="SUPFAM" id="SSF55785">
    <property type="entry name" value="PYP-like sensor domain (PAS domain)"/>
    <property type="match status" value="4"/>
</dbReference>
<dbReference type="Proteomes" id="UP000286701">
    <property type="component" value="Unassembled WGS sequence"/>
</dbReference>
<dbReference type="GO" id="GO:0000155">
    <property type="term" value="F:phosphorelay sensor kinase activity"/>
    <property type="evidence" value="ECO:0007669"/>
    <property type="project" value="InterPro"/>
</dbReference>
<dbReference type="NCBIfam" id="TIGR00229">
    <property type="entry name" value="sensory_box"/>
    <property type="match status" value="4"/>
</dbReference>
<dbReference type="EMBL" id="SBIW01000003">
    <property type="protein sequence ID" value="RWY53915.1"/>
    <property type="molecule type" value="Genomic_DNA"/>
</dbReference>
<evidence type="ECO:0000256" key="4">
    <source>
        <dbReference type="ARBA" id="ARBA00022679"/>
    </source>
</evidence>
<evidence type="ECO:0000259" key="8">
    <source>
        <dbReference type="PROSITE" id="PS50112"/>
    </source>
</evidence>